<dbReference type="Gene3D" id="3.60.21.10">
    <property type="match status" value="1"/>
</dbReference>
<feature type="region of interest" description="Disordered" evidence="1">
    <location>
        <begin position="181"/>
        <end position="225"/>
    </location>
</feature>
<dbReference type="Proteomes" id="UP001432322">
    <property type="component" value="Unassembled WGS sequence"/>
</dbReference>
<dbReference type="InterPro" id="IPR029052">
    <property type="entry name" value="Metallo-depent_PP-like"/>
</dbReference>
<evidence type="ECO:0000256" key="1">
    <source>
        <dbReference type="SAM" id="MobiDB-lite"/>
    </source>
</evidence>
<dbReference type="AlphaFoldDB" id="A0AAV5VDT2"/>
<dbReference type="SUPFAM" id="SSF56300">
    <property type="entry name" value="Metallo-dependent phosphatases"/>
    <property type="match status" value="1"/>
</dbReference>
<keyword evidence="3" id="KW-1185">Reference proteome</keyword>
<feature type="compositionally biased region" description="Polar residues" evidence="1">
    <location>
        <begin position="206"/>
        <end position="225"/>
    </location>
</feature>
<sequence length="325" mass="36655">GDVVSTVRARVEKGSITVPIIDGILRSANLDMGVMFRTLFSFENFASLKSLITPEKWDGFLEKAMRIMICYGQDQAAKRLENFGLYQTDDHQTMAQYNKAKKERQNIANGVVYEETEEEIVKREKAKLNKKGEVAMEITDHTTTERFNKIDDAQHLFEKRLAKEESDIMKWLQSEMGRKALKNIKPPGSQASSEVKNEESLKGASKSEQGTASNAETTPKPNSTTENAFFSALLEEPTVIARIRTCQLTEEEKTRYKALLAKIFEEDTIIAIRVDFKLAEVLEVLAKVTDIIKTEPALIEDIPAGITVVTDIHGQLYDLDRIFKA</sequence>
<protein>
    <submittedName>
        <fullName evidence="2">Uncharacterized protein</fullName>
    </submittedName>
</protein>
<gene>
    <name evidence="2" type="ORF">PFISCL1PPCAC_7901</name>
</gene>
<comment type="caution">
    <text evidence="2">The sequence shown here is derived from an EMBL/GenBank/DDBJ whole genome shotgun (WGS) entry which is preliminary data.</text>
</comment>
<accession>A0AAV5VDT2</accession>
<reference evidence="2" key="1">
    <citation type="submission" date="2023-10" db="EMBL/GenBank/DDBJ databases">
        <title>Genome assembly of Pristionchus species.</title>
        <authorList>
            <person name="Yoshida K."/>
            <person name="Sommer R.J."/>
        </authorList>
    </citation>
    <scope>NUCLEOTIDE SEQUENCE</scope>
    <source>
        <strain evidence="2">RS5133</strain>
    </source>
</reference>
<feature type="non-terminal residue" evidence="2">
    <location>
        <position position="325"/>
    </location>
</feature>
<organism evidence="2 3">
    <name type="scientific">Pristionchus fissidentatus</name>
    <dbReference type="NCBI Taxonomy" id="1538716"/>
    <lineage>
        <taxon>Eukaryota</taxon>
        <taxon>Metazoa</taxon>
        <taxon>Ecdysozoa</taxon>
        <taxon>Nematoda</taxon>
        <taxon>Chromadorea</taxon>
        <taxon>Rhabditida</taxon>
        <taxon>Rhabditina</taxon>
        <taxon>Diplogasteromorpha</taxon>
        <taxon>Diplogasteroidea</taxon>
        <taxon>Neodiplogasteridae</taxon>
        <taxon>Pristionchus</taxon>
    </lineage>
</organism>
<evidence type="ECO:0000313" key="2">
    <source>
        <dbReference type="EMBL" id="GMT16604.1"/>
    </source>
</evidence>
<feature type="non-terminal residue" evidence="2">
    <location>
        <position position="1"/>
    </location>
</feature>
<dbReference type="EMBL" id="BTSY01000002">
    <property type="protein sequence ID" value="GMT16604.1"/>
    <property type="molecule type" value="Genomic_DNA"/>
</dbReference>
<evidence type="ECO:0000313" key="3">
    <source>
        <dbReference type="Proteomes" id="UP001432322"/>
    </source>
</evidence>
<name>A0AAV5VDT2_9BILA</name>
<proteinExistence type="predicted"/>